<sequence>MNLLNALNVLLFHAHRLVSSSQNEHLVKQTLEDFLLGIHDALRILDKTAAAILLLTSQGTYRLIMRTIVFAKKHDDFQRLVRTFSKVILSRHRGLAPNHKPLEILEDLIPTKEKILEQRPESLFLALVRTSIVRHFRILYECDIRDREKRGLLTPDMRSSTPQGANSADGDTITGQCKSPQSNKSAPGEANQTAERDGEARSENQLTVLSIDVNRYNTEIAGIDSASPTSDEKSAPPISEAGMMSFPRAPKIPNGQEKGICPICKQEFPAEELQGDKWIVHATKDIKPYVCIHKDCMSDIQFFEHRRDWIDHMHKFHMPYWILCLYNTLRWKCSLCCSDSAAEFISEEEVKMSFMEHLEQLHPDTKTEKRQKLANWCEVRQLRSLKHCPICGVRPKPRSILRTSQSKVTKGDTRAGPQVLEAGEIKDGSNSEAKHTVRFADPESSHENCHSEPVTDYERAEHCVAEHLRALALNFSAFLMDDDDTDDQRRSDVPLD</sequence>
<reference evidence="3" key="1">
    <citation type="submission" date="2022-09" db="EMBL/GenBank/DDBJ databases">
        <title>Chromosome-level assembly of Trichoderma breve T069, a fungus used in development of biopesticide product.</title>
        <authorList>
            <person name="Lin R."/>
            <person name="Liu T."/>
        </authorList>
    </citation>
    <scope>NUCLEOTIDE SEQUENCE</scope>
    <source>
        <strain evidence="3">T069</strain>
    </source>
</reference>
<organism evidence="3 4">
    <name type="scientific">Trichoderma breve</name>
    <dbReference type="NCBI Taxonomy" id="2034170"/>
    <lineage>
        <taxon>Eukaryota</taxon>
        <taxon>Fungi</taxon>
        <taxon>Dikarya</taxon>
        <taxon>Ascomycota</taxon>
        <taxon>Pezizomycotina</taxon>
        <taxon>Sordariomycetes</taxon>
        <taxon>Hypocreomycetidae</taxon>
        <taxon>Hypocreales</taxon>
        <taxon>Hypocreaceae</taxon>
        <taxon>Trichoderma</taxon>
    </lineage>
</organism>
<keyword evidence="2" id="KW-0732">Signal</keyword>
<dbReference type="AlphaFoldDB" id="A0A9W9B666"/>
<feature type="region of interest" description="Disordered" evidence="1">
    <location>
        <begin position="153"/>
        <end position="205"/>
    </location>
</feature>
<evidence type="ECO:0000313" key="4">
    <source>
        <dbReference type="Proteomes" id="UP001140511"/>
    </source>
</evidence>
<feature type="region of interest" description="Disordered" evidence="1">
    <location>
        <begin position="223"/>
        <end position="244"/>
    </location>
</feature>
<gene>
    <name evidence="3" type="ORF">T069G_10032</name>
</gene>
<feature type="signal peptide" evidence="2">
    <location>
        <begin position="1"/>
        <end position="20"/>
    </location>
</feature>
<dbReference type="GeneID" id="80871930"/>
<evidence type="ECO:0000313" key="3">
    <source>
        <dbReference type="EMBL" id="KAJ4856664.1"/>
    </source>
</evidence>
<proteinExistence type="predicted"/>
<dbReference type="RefSeq" id="XP_056025720.1">
    <property type="nucleotide sequence ID" value="XM_056177242.1"/>
</dbReference>
<feature type="chain" id="PRO_5040802502" description="C2H2-type domain-containing protein" evidence="2">
    <location>
        <begin position="21"/>
        <end position="496"/>
    </location>
</feature>
<accession>A0A9W9B666</accession>
<protein>
    <recommendedName>
        <fullName evidence="5">C2H2-type domain-containing protein</fullName>
    </recommendedName>
</protein>
<dbReference type="EMBL" id="JAOPEN010000006">
    <property type="protein sequence ID" value="KAJ4856664.1"/>
    <property type="molecule type" value="Genomic_DNA"/>
</dbReference>
<evidence type="ECO:0000256" key="1">
    <source>
        <dbReference type="SAM" id="MobiDB-lite"/>
    </source>
</evidence>
<comment type="caution">
    <text evidence="3">The sequence shown here is derived from an EMBL/GenBank/DDBJ whole genome shotgun (WGS) entry which is preliminary data.</text>
</comment>
<evidence type="ECO:0008006" key="5">
    <source>
        <dbReference type="Google" id="ProtNLM"/>
    </source>
</evidence>
<dbReference type="PANTHER" id="PTHR35391:SF7">
    <property type="entry name" value="C2H2-TYPE DOMAIN-CONTAINING PROTEIN"/>
    <property type="match status" value="1"/>
</dbReference>
<evidence type="ECO:0000256" key="2">
    <source>
        <dbReference type="SAM" id="SignalP"/>
    </source>
</evidence>
<feature type="compositionally biased region" description="Polar residues" evidence="1">
    <location>
        <begin position="157"/>
        <end position="166"/>
    </location>
</feature>
<feature type="compositionally biased region" description="Polar residues" evidence="1">
    <location>
        <begin position="173"/>
        <end position="193"/>
    </location>
</feature>
<keyword evidence="4" id="KW-1185">Reference proteome</keyword>
<dbReference type="Proteomes" id="UP001140511">
    <property type="component" value="Unassembled WGS sequence"/>
</dbReference>
<name>A0A9W9B666_9HYPO</name>
<dbReference type="PANTHER" id="PTHR35391">
    <property type="entry name" value="C2H2-TYPE DOMAIN-CONTAINING PROTEIN-RELATED"/>
    <property type="match status" value="1"/>
</dbReference>